<keyword evidence="3" id="KW-1185">Reference proteome</keyword>
<organism evidence="2 3">
    <name type="scientific">Larinioides sclopetarius</name>
    <dbReference type="NCBI Taxonomy" id="280406"/>
    <lineage>
        <taxon>Eukaryota</taxon>
        <taxon>Metazoa</taxon>
        <taxon>Ecdysozoa</taxon>
        <taxon>Arthropoda</taxon>
        <taxon>Chelicerata</taxon>
        <taxon>Arachnida</taxon>
        <taxon>Araneae</taxon>
        <taxon>Araneomorphae</taxon>
        <taxon>Entelegynae</taxon>
        <taxon>Araneoidea</taxon>
        <taxon>Araneidae</taxon>
        <taxon>Larinioides</taxon>
    </lineage>
</organism>
<evidence type="ECO:0000313" key="2">
    <source>
        <dbReference type="EMBL" id="CAL1279789.1"/>
    </source>
</evidence>
<reference evidence="2 3" key="1">
    <citation type="submission" date="2024-04" db="EMBL/GenBank/DDBJ databases">
        <authorList>
            <person name="Rising A."/>
            <person name="Reimegard J."/>
            <person name="Sonavane S."/>
            <person name="Akerstrom W."/>
            <person name="Nylinder S."/>
            <person name="Hedman E."/>
            <person name="Kallberg Y."/>
        </authorList>
    </citation>
    <scope>NUCLEOTIDE SEQUENCE [LARGE SCALE GENOMIC DNA]</scope>
</reference>
<evidence type="ECO:0000256" key="1">
    <source>
        <dbReference type="SAM" id="MobiDB-lite"/>
    </source>
</evidence>
<dbReference type="AlphaFoldDB" id="A0AAV2A7B7"/>
<feature type="compositionally biased region" description="Basic and acidic residues" evidence="1">
    <location>
        <begin position="185"/>
        <end position="195"/>
    </location>
</feature>
<accession>A0AAV2A7B7</accession>
<name>A0AAV2A7B7_9ARAC</name>
<evidence type="ECO:0000313" key="3">
    <source>
        <dbReference type="Proteomes" id="UP001497382"/>
    </source>
</evidence>
<comment type="caution">
    <text evidence="2">The sequence shown here is derived from an EMBL/GenBank/DDBJ whole genome shotgun (WGS) entry which is preliminary data.</text>
</comment>
<dbReference type="EMBL" id="CAXIEN010000125">
    <property type="protein sequence ID" value="CAL1279789.1"/>
    <property type="molecule type" value="Genomic_DNA"/>
</dbReference>
<proteinExistence type="predicted"/>
<protein>
    <submittedName>
        <fullName evidence="2">Uncharacterized protein</fullName>
    </submittedName>
</protein>
<gene>
    <name evidence="2" type="ORF">LARSCL_LOCUS10593</name>
</gene>
<feature type="compositionally biased region" description="Low complexity" evidence="1">
    <location>
        <begin position="163"/>
        <end position="177"/>
    </location>
</feature>
<feature type="region of interest" description="Disordered" evidence="1">
    <location>
        <begin position="48"/>
        <end position="68"/>
    </location>
</feature>
<feature type="region of interest" description="Disordered" evidence="1">
    <location>
        <begin position="131"/>
        <end position="195"/>
    </location>
</feature>
<dbReference type="Proteomes" id="UP001497382">
    <property type="component" value="Unassembled WGS sequence"/>
</dbReference>
<sequence>MVRKRDISKFPCHQNSCIRLTSSRIVNIVIKENPAQQAGTSKIVILPRKGSPANFNGGKGDPRNRDMTKCQGHRRKVANEDEIDNCETIYVANTGCLQGSPLSGTESTNQSSDPFCPETFLRSSIRGRCGQRASLFRPHPQRTWEERGEATSGPAPKARAVKSPARTPSPTPASTLPGNYPPRSKGMEDQSAVER</sequence>